<dbReference type="InterPro" id="IPR011029">
    <property type="entry name" value="DEATH-like_dom_sf"/>
</dbReference>
<accession>A0A2T7PGQ7</accession>
<dbReference type="PANTHER" id="PTHR15034:SF5">
    <property type="entry name" value="DEATH DOMAIN-CONTAINING PROTEIN CRADD"/>
    <property type="match status" value="1"/>
</dbReference>
<evidence type="ECO:0000259" key="2">
    <source>
        <dbReference type="PROSITE" id="PS50209"/>
    </source>
</evidence>
<feature type="compositionally biased region" description="Polar residues" evidence="1">
    <location>
        <begin position="216"/>
        <end position="225"/>
    </location>
</feature>
<dbReference type="Gene3D" id="1.10.533.10">
    <property type="entry name" value="Death Domain, Fas"/>
    <property type="match status" value="2"/>
</dbReference>
<dbReference type="InterPro" id="IPR001315">
    <property type="entry name" value="CARD"/>
</dbReference>
<sequence>MNRTHREILQRHSYTLTTRLTLDENFIRLCEAMSLITPAMKISIMAEKSDSEKTSRLLDYLRRGGPNTFRTFVYVLQQTERGWLACKLNNAVEIANAEGEMSPERTAKLQQCRQEITIIPLDTIWDEVDHIFSPDEEVQIKKTERRLFICAKLTITPIYRTQSSNEMKMATLLYILSSKSDMAFDHLVRALRTVKPELAGRLEHGAHEEERRPENQEISNTPITDSTEDEELVHRPEKVLEAARIQRISTELLRFSHAEIMNTRQ</sequence>
<dbReference type="InterPro" id="IPR037939">
    <property type="entry name" value="CRADD"/>
</dbReference>
<dbReference type="SUPFAM" id="SSF47986">
    <property type="entry name" value="DEATH domain"/>
    <property type="match status" value="1"/>
</dbReference>
<dbReference type="EMBL" id="PZQS01000004">
    <property type="protein sequence ID" value="PVD32587.1"/>
    <property type="molecule type" value="Genomic_DNA"/>
</dbReference>
<reference evidence="3 4" key="1">
    <citation type="submission" date="2018-04" db="EMBL/GenBank/DDBJ databases">
        <title>The genome of golden apple snail Pomacea canaliculata provides insight into stress tolerance and invasive adaptation.</title>
        <authorList>
            <person name="Liu C."/>
            <person name="Liu B."/>
            <person name="Ren Y."/>
            <person name="Zhang Y."/>
            <person name="Wang H."/>
            <person name="Li S."/>
            <person name="Jiang F."/>
            <person name="Yin L."/>
            <person name="Zhang G."/>
            <person name="Qian W."/>
            <person name="Fan W."/>
        </authorList>
    </citation>
    <scope>NUCLEOTIDE SEQUENCE [LARGE SCALE GENOMIC DNA]</scope>
    <source>
        <strain evidence="3">SZHN2017</strain>
        <tissue evidence="3">Muscle</tissue>
    </source>
</reference>
<keyword evidence="4" id="KW-1185">Reference proteome</keyword>
<dbReference type="GO" id="GO:0042981">
    <property type="term" value="P:regulation of apoptotic process"/>
    <property type="evidence" value="ECO:0007669"/>
    <property type="project" value="InterPro"/>
</dbReference>
<evidence type="ECO:0000256" key="1">
    <source>
        <dbReference type="SAM" id="MobiDB-lite"/>
    </source>
</evidence>
<name>A0A2T7PGQ7_POMCA</name>
<feature type="domain" description="CARD" evidence="2">
    <location>
        <begin position="1"/>
        <end position="80"/>
    </location>
</feature>
<evidence type="ECO:0000313" key="3">
    <source>
        <dbReference type="EMBL" id="PVD32587.1"/>
    </source>
</evidence>
<comment type="caution">
    <text evidence="3">The sequence shown here is derived from an EMBL/GenBank/DDBJ whole genome shotgun (WGS) entry which is preliminary data.</text>
</comment>
<protein>
    <recommendedName>
        <fullName evidence="2">CARD domain-containing protein</fullName>
    </recommendedName>
</protein>
<feature type="region of interest" description="Disordered" evidence="1">
    <location>
        <begin position="202"/>
        <end position="233"/>
    </location>
</feature>
<dbReference type="GO" id="GO:0002020">
    <property type="term" value="F:protease binding"/>
    <property type="evidence" value="ECO:0007669"/>
    <property type="project" value="InterPro"/>
</dbReference>
<organism evidence="3 4">
    <name type="scientific">Pomacea canaliculata</name>
    <name type="common">Golden apple snail</name>
    <dbReference type="NCBI Taxonomy" id="400727"/>
    <lineage>
        <taxon>Eukaryota</taxon>
        <taxon>Metazoa</taxon>
        <taxon>Spiralia</taxon>
        <taxon>Lophotrochozoa</taxon>
        <taxon>Mollusca</taxon>
        <taxon>Gastropoda</taxon>
        <taxon>Caenogastropoda</taxon>
        <taxon>Architaenioglossa</taxon>
        <taxon>Ampullarioidea</taxon>
        <taxon>Ampullariidae</taxon>
        <taxon>Pomacea</taxon>
    </lineage>
</organism>
<proteinExistence type="predicted"/>
<feature type="compositionally biased region" description="Basic and acidic residues" evidence="1">
    <location>
        <begin position="202"/>
        <end position="215"/>
    </location>
</feature>
<dbReference type="PANTHER" id="PTHR15034">
    <property type="entry name" value="DEATH DOMAIN-CONTAINING PROTEIN CRADD"/>
    <property type="match status" value="1"/>
</dbReference>
<dbReference type="PROSITE" id="PS50209">
    <property type="entry name" value="CARD"/>
    <property type="match status" value="1"/>
</dbReference>
<evidence type="ECO:0000313" key="4">
    <source>
        <dbReference type="Proteomes" id="UP000245119"/>
    </source>
</evidence>
<gene>
    <name evidence="3" type="ORF">C0Q70_08029</name>
</gene>
<dbReference type="AlphaFoldDB" id="A0A2T7PGQ7"/>
<dbReference type="GO" id="GO:0070513">
    <property type="term" value="F:death domain binding"/>
    <property type="evidence" value="ECO:0007669"/>
    <property type="project" value="InterPro"/>
</dbReference>
<dbReference type="CDD" id="cd01671">
    <property type="entry name" value="CARD"/>
    <property type="match status" value="1"/>
</dbReference>
<dbReference type="Proteomes" id="UP000245119">
    <property type="component" value="Linkage Group LG4"/>
</dbReference>